<accession>A0ACB7RV74</accession>
<dbReference type="Proteomes" id="UP000821845">
    <property type="component" value="Chromosome 7"/>
</dbReference>
<sequence>MDDSHSSELSQSQLSQTSAVSDTQLLDSSGLNEDHLSSTDRRFEAVIPDTAIYVGGAFIAFLVVGGILVCVMALRTTTSHSAAPPAVLPSGVHEGSGVGGGSMSHDHDQPSHLGLDDNTAETKAEEAKSTKPQPPAKKHLKTTSPPLVTAEEETSQSLVSEEGEATTTTVEGEHTVDLLWPVPSPSPETRSRNGAARSGKKGREPVAEEHPKEEHPGEEQEPAEEEPAAEQPSAEQPSEDASAEEEKESEQHPVVATTRRPVSKAPTKSRTKSKTVSHPLLCTVSSLAVEELRYPHQYCTHIIYTHAEFDFAKKSFVAPMASLSFTSFLTSKSKWANSTDGPRYLVSLSPAFVAQHAPEMSTGQRAARDMTAWLESTDLAGLALVEHVMTPDNADLYVKFSSAFREVQPGNLEFVLGFSSPYLNELQPTLKVLYSQVDYIILETHVKQFPDNCVALFPTAFNTSRNPKVLQLRNNLFPRSALQYVETLPTPGPGHYAKTCISVLMGVLMYIVPKGLIHAPSQDCIDFSWCTYSDVCQSKSKFKYYEWAEAVTQSDQSRMYMFDDETTIVNKVRKTQHASPKACVSLYRTDLDDFSGTCNNGSPFVRVAAVRRAILT</sequence>
<comment type="caution">
    <text evidence="1">The sequence shown here is derived from an EMBL/GenBank/DDBJ whole genome shotgun (WGS) entry which is preliminary data.</text>
</comment>
<gene>
    <name evidence="1" type="ORF">HPB50_017528</name>
</gene>
<protein>
    <submittedName>
        <fullName evidence="1">Uncharacterized protein</fullName>
    </submittedName>
</protein>
<evidence type="ECO:0000313" key="1">
    <source>
        <dbReference type="EMBL" id="KAH6926348.1"/>
    </source>
</evidence>
<keyword evidence="2" id="KW-1185">Reference proteome</keyword>
<evidence type="ECO:0000313" key="2">
    <source>
        <dbReference type="Proteomes" id="UP000821845"/>
    </source>
</evidence>
<name>A0ACB7RV74_HYAAI</name>
<dbReference type="EMBL" id="CM023487">
    <property type="protein sequence ID" value="KAH6926348.1"/>
    <property type="molecule type" value="Genomic_DNA"/>
</dbReference>
<proteinExistence type="predicted"/>
<organism evidence="1 2">
    <name type="scientific">Hyalomma asiaticum</name>
    <name type="common">Tick</name>
    <dbReference type="NCBI Taxonomy" id="266040"/>
    <lineage>
        <taxon>Eukaryota</taxon>
        <taxon>Metazoa</taxon>
        <taxon>Ecdysozoa</taxon>
        <taxon>Arthropoda</taxon>
        <taxon>Chelicerata</taxon>
        <taxon>Arachnida</taxon>
        <taxon>Acari</taxon>
        <taxon>Parasitiformes</taxon>
        <taxon>Ixodida</taxon>
        <taxon>Ixodoidea</taxon>
        <taxon>Ixodidae</taxon>
        <taxon>Hyalomminae</taxon>
        <taxon>Hyalomma</taxon>
    </lineage>
</organism>
<reference evidence="1" key="1">
    <citation type="submission" date="2020-05" db="EMBL/GenBank/DDBJ databases">
        <title>Large-scale comparative analyses of tick genomes elucidate their genetic diversity and vector capacities.</title>
        <authorList>
            <person name="Jia N."/>
            <person name="Wang J."/>
            <person name="Shi W."/>
            <person name="Du L."/>
            <person name="Sun Y."/>
            <person name="Zhan W."/>
            <person name="Jiang J."/>
            <person name="Wang Q."/>
            <person name="Zhang B."/>
            <person name="Ji P."/>
            <person name="Sakyi L.B."/>
            <person name="Cui X."/>
            <person name="Yuan T."/>
            <person name="Jiang B."/>
            <person name="Yang W."/>
            <person name="Lam T.T.-Y."/>
            <person name="Chang Q."/>
            <person name="Ding S."/>
            <person name="Wang X."/>
            <person name="Zhu J."/>
            <person name="Ruan X."/>
            <person name="Zhao L."/>
            <person name="Wei J."/>
            <person name="Que T."/>
            <person name="Du C."/>
            <person name="Cheng J."/>
            <person name="Dai P."/>
            <person name="Han X."/>
            <person name="Huang E."/>
            <person name="Gao Y."/>
            <person name="Liu J."/>
            <person name="Shao H."/>
            <person name="Ye R."/>
            <person name="Li L."/>
            <person name="Wei W."/>
            <person name="Wang X."/>
            <person name="Wang C."/>
            <person name="Yang T."/>
            <person name="Huo Q."/>
            <person name="Li W."/>
            <person name="Guo W."/>
            <person name="Chen H."/>
            <person name="Zhou L."/>
            <person name="Ni X."/>
            <person name="Tian J."/>
            <person name="Zhou Y."/>
            <person name="Sheng Y."/>
            <person name="Liu T."/>
            <person name="Pan Y."/>
            <person name="Xia L."/>
            <person name="Li J."/>
            <person name="Zhao F."/>
            <person name="Cao W."/>
        </authorList>
    </citation>
    <scope>NUCLEOTIDE SEQUENCE</scope>
    <source>
        <strain evidence="1">Hyas-2018</strain>
    </source>
</reference>